<comment type="caution">
    <text evidence="2">The sequence shown here is derived from an EMBL/GenBank/DDBJ whole genome shotgun (WGS) entry which is preliminary data.</text>
</comment>
<protein>
    <submittedName>
        <fullName evidence="2">Alpha/beta hydrolase</fullName>
    </submittedName>
</protein>
<feature type="domain" description="Dienelactone hydrolase" evidence="1">
    <location>
        <begin position="34"/>
        <end position="290"/>
    </location>
</feature>
<dbReference type="EMBL" id="RBVX01000015">
    <property type="protein sequence ID" value="RSL32351.1"/>
    <property type="molecule type" value="Genomic_DNA"/>
</dbReference>
<dbReference type="InterPro" id="IPR029058">
    <property type="entry name" value="AB_hydrolase_fold"/>
</dbReference>
<sequence length="292" mass="33103">MIRYRKGEDVNVLFDGIYSESFSISLGDDLFFRGEVHAPKDRANKPVILVCHGFKGHKDWNFFPRTADELASNGYYAIRFNFSCNGVKDVDFDELDKFAVNTYSRELDDLAVLMEYMKEQKLPFSEQFDLERVGMIGHSRGGATSVIFAAENPEVKGIACWNGVSDVDFLNEDLKEDICKNGTGYIANKRTNQDMPLKSNILEDIKNNKDRFNILTTLKTMDAPVLIVQGDADSEWLRKGAEKMNQAAPHHSLVIIEGGTHTFNASHPLNEVPIQLNQAQDETINFFHNILW</sequence>
<dbReference type="PANTHER" id="PTHR22946">
    <property type="entry name" value="DIENELACTONE HYDROLASE DOMAIN-CONTAINING PROTEIN-RELATED"/>
    <property type="match status" value="1"/>
</dbReference>
<evidence type="ECO:0000259" key="1">
    <source>
        <dbReference type="Pfam" id="PF01738"/>
    </source>
</evidence>
<evidence type="ECO:0000313" key="2">
    <source>
        <dbReference type="EMBL" id="RSL32351.1"/>
    </source>
</evidence>
<dbReference type="Gene3D" id="3.40.50.1820">
    <property type="entry name" value="alpha/beta hydrolase"/>
    <property type="match status" value="1"/>
</dbReference>
<dbReference type="Proteomes" id="UP000275076">
    <property type="component" value="Unassembled WGS sequence"/>
</dbReference>
<gene>
    <name evidence="2" type="ORF">D7Z54_15760</name>
</gene>
<dbReference type="InterPro" id="IPR050261">
    <property type="entry name" value="FrsA_esterase"/>
</dbReference>
<keyword evidence="3" id="KW-1185">Reference proteome</keyword>
<dbReference type="GO" id="GO:0016787">
    <property type="term" value="F:hydrolase activity"/>
    <property type="evidence" value="ECO:0007669"/>
    <property type="project" value="UniProtKB-KW"/>
</dbReference>
<dbReference type="SUPFAM" id="SSF53474">
    <property type="entry name" value="alpha/beta-Hydrolases"/>
    <property type="match status" value="1"/>
</dbReference>
<keyword evidence="2" id="KW-0378">Hydrolase</keyword>
<dbReference type="InterPro" id="IPR002925">
    <property type="entry name" value="Dienelactn_hydro"/>
</dbReference>
<reference evidence="2 3" key="1">
    <citation type="submission" date="2018-10" db="EMBL/GenBank/DDBJ databases">
        <title>Draft genome sequence of Bacillus salarius IM0101, isolated from a hypersaline soil in Inner Mongolia, China.</title>
        <authorList>
            <person name="Yamprayoonswat W."/>
            <person name="Boonvisut S."/>
            <person name="Jumpathong W."/>
            <person name="Sittihan S."/>
            <person name="Ruangsuj P."/>
            <person name="Wanthongcharoen S."/>
            <person name="Thongpramul N."/>
            <person name="Pimmason S."/>
            <person name="Yu B."/>
            <person name="Yasawong M."/>
        </authorList>
    </citation>
    <scope>NUCLEOTIDE SEQUENCE [LARGE SCALE GENOMIC DNA]</scope>
    <source>
        <strain evidence="2 3">IM0101</strain>
    </source>
</reference>
<name>A0A3R9RCK4_9BACI</name>
<evidence type="ECO:0000313" key="3">
    <source>
        <dbReference type="Proteomes" id="UP000275076"/>
    </source>
</evidence>
<proteinExistence type="predicted"/>
<accession>A0A3R9RCK4</accession>
<dbReference type="Pfam" id="PF01738">
    <property type="entry name" value="DLH"/>
    <property type="match status" value="1"/>
</dbReference>
<dbReference type="AlphaFoldDB" id="A0A3R9RCK4"/>
<organism evidence="2 3">
    <name type="scientific">Salibacterium salarium</name>
    <dbReference type="NCBI Taxonomy" id="284579"/>
    <lineage>
        <taxon>Bacteria</taxon>
        <taxon>Bacillati</taxon>
        <taxon>Bacillota</taxon>
        <taxon>Bacilli</taxon>
        <taxon>Bacillales</taxon>
        <taxon>Bacillaceae</taxon>
    </lineage>
</organism>